<dbReference type="RefSeq" id="WP_396681959.1">
    <property type="nucleotide sequence ID" value="NZ_JBIRPU010000015.1"/>
</dbReference>
<sequence length="198" mass="21935">MRHGLVLTADNDGLILDFRHDEFHNGPLVDAMPERTDVWDWSLTYDEFVALPLTELMFELVEAGLLATRGNSDSVDYRLTLPGGAGVSDEPDQPEPYGPLTVDIDPWGGMAMSLWVNEPAPPSAPGPHPVPGPEVELTLRATANGEDLLFMYRKAVSDLTIDAMIDALSRARDEARRQATLRGWKPWDLGLDRFPPPF</sequence>
<evidence type="ECO:0000313" key="1">
    <source>
        <dbReference type="EMBL" id="MFI0795072.1"/>
    </source>
</evidence>
<gene>
    <name evidence="1" type="ORF">ACH4OY_20680</name>
</gene>
<reference evidence="1 2" key="1">
    <citation type="submission" date="2024-10" db="EMBL/GenBank/DDBJ databases">
        <title>The Natural Products Discovery Center: Release of the First 8490 Sequenced Strains for Exploring Actinobacteria Biosynthetic Diversity.</title>
        <authorList>
            <person name="Kalkreuter E."/>
            <person name="Kautsar S.A."/>
            <person name="Yang D."/>
            <person name="Bader C.D."/>
            <person name="Teijaro C.N."/>
            <person name="Fluegel L."/>
            <person name="Davis C.M."/>
            <person name="Simpson J.R."/>
            <person name="Lauterbach L."/>
            <person name="Steele A.D."/>
            <person name="Gui C."/>
            <person name="Meng S."/>
            <person name="Li G."/>
            <person name="Viehrig K."/>
            <person name="Ye F."/>
            <person name="Su P."/>
            <person name="Kiefer A.F."/>
            <person name="Nichols A."/>
            <person name="Cepeda A.J."/>
            <person name="Yan W."/>
            <person name="Fan B."/>
            <person name="Jiang Y."/>
            <person name="Adhikari A."/>
            <person name="Zheng C.-J."/>
            <person name="Schuster L."/>
            <person name="Cowan T.M."/>
            <person name="Smanski M.J."/>
            <person name="Chevrette M.G."/>
            <person name="De Carvalho L.P.S."/>
            <person name="Shen B."/>
        </authorList>
    </citation>
    <scope>NUCLEOTIDE SEQUENCE [LARGE SCALE GENOMIC DNA]</scope>
    <source>
        <strain evidence="1 2">NPDC021253</strain>
    </source>
</reference>
<evidence type="ECO:0000313" key="2">
    <source>
        <dbReference type="Proteomes" id="UP001611075"/>
    </source>
</evidence>
<comment type="caution">
    <text evidence="1">The sequence shown here is derived from an EMBL/GenBank/DDBJ whole genome shotgun (WGS) entry which is preliminary data.</text>
</comment>
<dbReference type="EMBL" id="JBIRPU010000015">
    <property type="protein sequence ID" value="MFI0795072.1"/>
    <property type="molecule type" value="Genomic_DNA"/>
</dbReference>
<proteinExistence type="predicted"/>
<accession>A0ABW7SQV4</accession>
<keyword evidence="2" id="KW-1185">Reference proteome</keyword>
<organism evidence="1 2">
    <name type="scientific">Micromonospora rubida</name>
    <dbReference type="NCBI Taxonomy" id="2697657"/>
    <lineage>
        <taxon>Bacteria</taxon>
        <taxon>Bacillati</taxon>
        <taxon>Actinomycetota</taxon>
        <taxon>Actinomycetes</taxon>
        <taxon>Micromonosporales</taxon>
        <taxon>Micromonosporaceae</taxon>
        <taxon>Micromonospora</taxon>
    </lineage>
</organism>
<protein>
    <submittedName>
        <fullName evidence="1">Uncharacterized protein</fullName>
    </submittedName>
</protein>
<name>A0ABW7SQV4_9ACTN</name>
<dbReference type="Proteomes" id="UP001611075">
    <property type="component" value="Unassembled WGS sequence"/>
</dbReference>